<dbReference type="EMBL" id="BMYO01000006">
    <property type="protein sequence ID" value="GHD64303.1"/>
    <property type="molecule type" value="Genomic_DNA"/>
</dbReference>
<feature type="coiled-coil region" evidence="1">
    <location>
        <begin position="194"/>
        <end position="260"/>
    </location>
</feature>
<dbReference type="PANTHER" id="PTHR30386:SF28">
    <property type="entry name" value="EXPORTED PROTEIN"/>
    <property type="match status" value="1"/>
</dbReference>
<dbReference type="RefSeq" id="WP_189460988.1">
    <property type="nucleotide sequence ID" value="NZ_BMYO01000006.1"/>
</dbReference>
<keyword evidence="2" id="KW-0812">Transmembrane</keyword>
<protein>
    <submittedName>
        <fullName evidence="4">Secretion protein</fullName>
    </submittedName>
</protein>
<keyword evidence="1" id="KW-0175">Coiled coil</keyword>
<feature type="transmembrane region" description="Helical" evidence="2">
    <location>
        <begin position="33"/>
        <end position="50"/>
    </location>
</feature>
<dbReference type="Proteomes" id="UP000604737">
    <property type="component" value="Unassembled WGS sequence"/>
</dbReference>
<feature type="domain" description="AprE-like beta-barrel" evidence="3">
    <location>
        <begin position="300"/>
        <end position="394"/>
    </location>
</feature>
<keyword evidence="5" id="KW-1185">Reference proteome</keyword>
<dbReference type="PANTHER" id="PTHR30386">
    <property type="entry name" value="MEMBRANE FUSION SUBUNIT OF EMRAB-TOLC MULTIDRUG EFFLUX PUMP"/>
    <property type="match status" value="1"/>
</dbReference>
<comment type="caution">
    <text evidence="4">The sequence shown here is derived from an EMBL/GenBank/DDBJ whole genome shotgun (WGS) entry which is preliminary data.</text>
</comment>
<evidence type="ECO:0000256" key="1">
    <source>
        <dbReference type="SAM" id="Coils"/>
    </source>
</evidence>
<proteinExistence type="predicted"/>
<evidence type="ECO:0000256" key="2">
    <source>
        <dbReference type="SAM" id="Phobius"/>
    </source>
</evidence>
<evidence type="ECO:0000259" key="3">
    <source>
        <dbReference type="Pfam" id="PF26002"/>
    </source>
</evidence>
<name>A0ABQ3H0J8_9NEIS</name>
<accession>A0ABQ3H0J8</accession>
<evidence type="ECO:0000313" key="5">
    <source>
        <dbReference type="Proteomes" id="UP000604737"/>
    </source>
</evidence>
<dbReference type="InterPro" id="IPR058982">
    <property type="entry name" value="Beta-barrel_AprE"/>
</dbReference>
<reference evidence="5" key="1">
    <citation type="journal article" date="2019" name="Int. J. Syst. Evol. Microbiol.">
        <title>The Global Catalogue of Microorganisms (GCM) 10K type strain sequencing project: providing services to taxonomists for standard genome sequencing and annotation.</title>
        <authorList>
            <consortium name="The Broad Institute Genomics Platform"/>
            <consortium name="The Broad Institute Genome Sequencing Center for Infectious Disease"/>
            <person name="Wu L."/>
            <person name="Ma J."/>
        </authorList>
    </citation>
    <scope>NUCLEOTIDE SEQUENCE [LARGE SCALE GENOMIC DNA]</scope>
    <source>
        <strain evidence="5">KCTC 23701</strain>
    </source>
</reference>
<keyword evidence="2" id="KW-1133">Transmembrane helix</keyword>
<keyword evidence="2" id="KW-0472">Membrane</keyword>
<dbReference type="InterPro" id="IPR050739">
    <property type="entry name" value="MFP"/>
</dbReference>
<gene>
    <name evidence="4" type="ORF">GCM10007350_23200</name>
</gene>
<dbReference type="Pfam" id="PF26002">
    <property type="entry name" value="Beta-barrel_AprE"/>
    <property type="match status" value="1"/>
</dbReference>
<dbReference type="PRINTS" id="PR01490">
    <property type="entry name" value="RTXTOXIND"/>
</dbReference>
<sequence length="416" mass="46192">MSNSLFRKEVTHAQNVGLEGRIILPSQPNLTRLAWAGVFLIIALICYAYFGQYTRKAKLSGVVMPASGLIKVVAPVEGRIQSILVTEGQEVARNAPLFILSGERYSRDGVGTLAKLRESIQGERLLVERERERRLQLNQLETTALVNKQQGLNSEVHTAQTALAIAEKRVHLQENLLRRNQQLQQQGFLSESASQRQEIELTTAQGEAEQARQNLLRLRQEIQSSQSDLEQARIGGENSLVELDRRLQQLEQQLIELGRQDSAMVRAPTAGVATAIAAKSGQSALQNETLLLVVPKNSELIVELYATSQSVGFIKPGQHVGLRFQAFPYEKYGIQSGVVREVTRAAQPPSELAQRTGLNLGNEGYYRVQVKLNKASVNVGNREEPLKVGMSTQGDVFLDTRSIYEWLFEPLSTLKG</sequence>
<dbReference type="Gene3D" id="2.40.30.170">
    <property type="match status" value="1"/>
</dbReference>
<organism evidence="4 5">
    <name type="scientific">Jeongeupia chitinilytica</name>
    <dbReference type="NCBI Taxonomy" id="1041641"/>
    <lineage>
        <taxon>Bacteria</taxon>
        <taxon>Pseudomonadati</taxon>
        <taxon>Pseudomonadota</taxon>
        <taxon>Betaproteobacteria</taxon>
        <taxon>Neisseriales</taxon>
        <taxon>Chitinibacteraceae</taxon>
        <taxon>Jeongeupia</taxon>
    </lineage>
</organism>
<evidence type="ECO:0000313" key="4">
    <source>
        <dbReference type="EMBL" id="GHD64303.1"/>
    </source>
</evidence>
<dbReference type="Gene3D" id="2.40.50.100">
    <property type="match status" value="1"/>
</dbReference>